<evidence type="ECO:0000256" key="2">
    <source>
        <dbReference type="ARBA" id="ARBA00022692"/>
    </source>
</evidence>
<protein>
    <submittedName>
        <fullName evidence="7">GtrA family protein</fullName>
    </submittedName>
</protein>
<evidence type="ECO:0000259" key="6">
    <source>
        <dbReference type="Pfam" id="PF04138"/>
    </source>
</evidence>
<proteinExistence type="predicted"/>
<dbReference type="RefSeq" id="WP_126981620.1">
    <property type="nucleotide sequence ID" value="NZ_RZHD01000005.1"/>
</dbReference>
<comment type="caution">
    <text evidence="7">The sequence shown here is derived from an EMBL/GenBank/DDBJ whole genome shotgun (WGS) entry which is preliminary data.</text>
</comment>
<dbReference type="OrthoDB" id="8562382at2"/>
<dbReference type="AlphaFoldDB" id="A0A433LBV5"/>
<dbReference type="Pfam" id="PF04138">
    <property type="entry name" value="GtrA_DPMS_TM"/>
    <property type="match status" value="1"/>
</dbReference>
<evidence type="ECO:0000313" key="7">
    <source>
        <dbReference type="EMBL" id="RUR46017.1"/>
    </source>
</evidence>
<accession>A0A433LBV5</accession>
<feature type="transmembrane region" description="Helical" evidence="5">
    <location>
        <begin position="16"/>
        <end position="40"/>
    </location>
</feature>
<gene>
    <name evidence="7" type="ORF">ELY37_08440</name>
</gene>
<evidence type="ECO:0000256" key="5">
    <source>
        <dbReference type="SAM" id="Phobius"/>
    </source>
</evidence>
<reference evidence="7 8" key="1">
    <citation type="submission" date="2018-12" db="EMBL/GenBank/DDBJ databases">
        <title>three novel Halomonas strain isolated from plants.</title>
        <authorList>
            <person name="Sun C."/>
        </authorList>
    </citation>
    <scope>NUCLEOTIDE SEQUENCE [LARGE SCALE GENOMIC DNA]</scope>
    <source>
        <strain evidence="7 8">RC</strain>
    </source>
</reference>
<dbReference type="GO" id="GO:0016020">
    <property type="term" value="C:membrane"/>
    <property type="evidence" value="ECO:0007669"/>
    <property type="project" value="UniProtKB-SubCell"/>
</dbReference>
<keyword evidence="4 5" id="KW-0472">Membrane</keyword>
<feature type="domain" description="GtrA/DPMS transmembrane" evidence="6">
    <location>
        <begin position="17"/>
        <end position="127"/>
    </location>
</feature>
<evidence type="ECO:0000256" key="1">
    <source>
        <dbReference type="ARBA" id="ARBA00004141"/>
    </source>
</evidence>
<name>A0A433LBV5_9GAMM</name>
<feature type="transmembrane region" description="Helical" evidence="5">
    <location>
        <begin position="46"/>
        <end position="67"/>
    </location>
</feature>
<organism evidence="7 8">
    <name type="scientific">Vreelandella populi</name>
    <dbReference type="NCBI Taxonomy" id="2498858"/>
    <lineage>
        <taxon>Bacteria</taxon>
        <taxon>Pseudomonadati</taxon>
        <taxon>Pseudomonadota</taxon>
        <taxon>Gammaproteobacteria</taxon>
        <taxon>Oceanospirillales</taxon>
        <taxon>Halomonadaceae</taxon>
        <taxon>Vreelandella</taxon>
    </lineage>
</organism>
<evidence type="ECO:0000256" key="3">
    <source>
        <dbReference type="ARBA" id="ARBA00022989"/>
    </source>
</evidence>
<dbReference type="GO" id="GO:0000271">
    <property type="term" value="P:polysaccharide biosynthetic process"/>
    <property type="evidence" value="ECO:0007669"/>
    <property type="project" value="InterPro"/>
</dbReference>
<dbReference type="EMBL" id="RZHD01000005">
    <property type="protein sequence ID" value="RUR46017.1"/>
    <property type="molecule type" value="Genomic_DNA"/>
</dbReference>
<feature type="transmembrane region" description="Helical" evidence="5">
    <location>
        <begin position="79"/>
        <end position="101"/>
    </location>
</feature>
<keyword evidence="3 5" id="KW-1133">Transmembrane helix</keyword>
<keyword evidence="2 5" id="KW-0812">Transmembrane</keyword>
<dbReference type="Proteomes" id="UP000286912">
    <property type="component" value="Unassembled WGS sequence"/>
</dbReference>
<sequence length="132" mass="14495">MQRLENLFNNDALRPFRFLIVGGAATATHLFIVALVFAFHASISPYSANIIAFLGAFLVSFYGHRYITFRTRGSMRRFLLVAIGGFLANNVILTLCLALSLGGFVSVAIATVCVPILTYLASSLWAFKIKED</sequence>
<feature type="transmembrane region" description="Helical" evidence="5">
    <location>
        <begin position="107"/>
        <end position="127"/>
    </location>
</feature>
<dbReference type="InterPro" id="IPR007267">
    <property type="entry name" value="GtrA_DPMS_TM"/>
</dbReference>
<comment type="subcellular location">
    <subcellularLocation>
        <location evidence="1">Membrane</location>
        <topology evidence="1">Multi-pass membrane protein</topology>
    </subcellularLocation>
</comment>
<evidence type="ECO:0000313" key="8">
    <source>
        <dbReference type="Proteomes" id="UP000286912"/>
    </source>
</evidence>
<evidence type="ECO:0000256" key="4">
    <source>
        <dbReference type="ARBA" id="ARBA00023136"/>
    </source>
</evidence>
<keyword evidence="8" id="KW-1185">Reference proteome</keyword>